<comment type="caution">
    <text evidence="8">Lacks conserved residue(s) required for the propagation of feature annotation.</text>
</comment>
<dbReference type="KEGG" id="pnp:IJ22_48850"/>
<keyword evidence="2 8" id="KW-0808">Transferase</keyword>
<keyword evidence="3 8" id="KW-0479">Metal-binding</keyword>
<dbReference type="GO" id="GO:0005525">
    <property type="term" value="F:GTP binding"/>
    <property type="evidence" value="ECO:0007669"/>
    <property type="project" value="UniProtKB-UniRule"/>
</dbReference>
<evidence type="ECO:0000256" key="1">
    <source>
        <dbReference type="ARBA" id="ARBA00022490"/>
    </source>
</evidence>
<feature type="binding site" evidence="8">
    <location>
        <position position="20"/>
    </location>
    <ligand>
        <name>GTP</name>
        <dbReference type="ChEBI" id="CHEBI:37565"/>
    </ligand>
</feature>
<proteinExistence type="inferred from homology"/>
<dbReference type="RefSeq" id="WP_054817300.1">
    <property type="nucleotide sequence ID" value="NZ_CP013652.1"/>
</dbReference>
<dbReference type="InterPro" id="IPR013482">
    <property type="entry name" value="Molybde_CF_guanTrfase"/>
</dbReference>
<feature type="binding site" evidence="8">
    <location>
        <begin position="7"/>
        <end position="9"/>
    </location>
    <ligand>
        <name>GTP</name>
        <dbReference type="ChEBI" id="CHEBI:37565"/>
    </ligand>
</feature>
<evidence type="ECO:0000256" key="5">
    <source>
        <dbReference type="ARBA" id="ARBA00022842"/>
    </source>
</evidence>
<dbReference type="EMBL" id="CP013652">
    <property type="protein sequence ID" value="ALS25147.1"/>
    <property type="molecule type" value="Genomic_DNA"/>
</dbReference>
<dbReference type="CDD" id="cd02503">
    <property type="entry name" value="MobA"/>
    <property type="match status" value="1"/>
</dbReference>
<dbReference type="PANTHER" id="PTHR19136">
    <property type="entry name" value="MOLYBDENUM COFACTOR GUANYLYLTRANSFERASE"/>
    <property type="match status" value="1"/>
</dbReference>
<evidence type="ECO:0000313" key="10">
    <source>
        <dbReference type="EMBL" id="ALS25147.1"/>
    </source>
</evidence>
<reference evidence="11" key="1">
    <citation type="submission" date="2015-12" db="EMBL/GenBank/DDBJ databases">
        <title>Complete genome sequences of two moderately thermophilic Paenibacillus species.</title>
        <authorList>
            <person name="Butler R.III."/>
            <person name="Wang J."/>
            <person name="Stark B.C."/>
            <person name="Pombert J.-F."/>
        </authorList>
    </citation>
    <scope>NUCLEOTIDE SEQUENCE [LARGE SCALE GENOMIC DNA]</scope>
    <source>
        <strain evidence="11">32O-Y</strain>
    </source>
</reference>
<protein>
    <recommendedName>
        <fullName evidence="8">Probable molybdenum cofactor guanylyltransferase</fullName>
        <shortName evidence="8">MoCo guanylyltransferase</shortName>
        <ecNumber evidence="8">2.7.7.77</ecNumber>
    </recommendedName>
    <alternativeName>
        <fullName evidence="8">GTP:molybdopterin guanylyltransferase</fullName>
    </alternativeName>
    <alternativeName>
        <fullName evidence="8">Mo-MPT guanylyltransferase</fullName>
    </alternativeName>
    <alternativeName>
        <fullName evidence="8">Molybdopterin guanylyltransferase</fullName>
    </alternativeName>
    <alternativeName>
        <fullName evidence="8">Molybdopterin-guanine dinucleotide synthase</fullName>
        <shortName evidence="8">MGD synthase</shortName>
    </alternativeName>
</protein>
<dbReference type="SUPFAM" id="SSF53448">
    <property type="entry name" value="Nucleotide-diphospho-sugar transferases"/>
    <property type="match status" value="1"/>
</dbReference>
<evidence type="ECO:0000313" key="11">
    <source>
        <dbReference type="Proteomes" id="UP000061660"/>
    </source>
</evidence>
<dbReference type="InterPro" id="IPR029044">
    <property type="entry name" value="Nucleotide-diphossugar_trans"/>
</dbReference>
<keyword evidence="5 8" id="KW-0460">Magnesium</keyword>
<comment type="catalytic activity">
    <reaction evidence="8">
        <text>Mo-molybdopterin + GTP + H(+) = Mo-molybdopterin guanine dinucleotide + diphosphate</text>
        <dbReference type="Rhea" id="RHEA:34243"/>
        <dbReference type="ChEBI" id="CHEBI:15378"/>
        <dbReference type="ChEBI" id="CHEBI:33019"/>
        <dbReference type="ChEBI" id="CHEBI:37565"/>
        <dbReference type="ChEBI" id="CHEBI:71302"/>
        <dbReference type="ChEBI" id="CHEBI:71310"/>
        <dbReference type="EC" id="2.7.7.77"/>
    </reaction>
</comment>
<dbReference type="OrthoDB" id="9788394at2"/>
<keyword evidence="7 8" id="KW-0501">Molybdenum cofactor biosynthesis</keyword>
<organism evidence="10 11">
    <name type="scientific">Paenibacillus naphthalenovorans</name>
    <dbReference type="NCBI Taxonomy" id="162209"/>
    <lineage>
        <taxon>Bacteria</taxon>
        <taxon>Bacillati</taxon>
        <taxon>Bacillota</taxon>
        <taxon>Bacilli</taxon>
        <taxon>Bacillales</taxon>
        <taxon>Paenibacillaceae</taxon>
        <taxon>Paenibacillus</taxon>
    </lineage>
</organism>
<dbReference type="GO" id="GO:0005737">
    <property type="term" value="C:cytoplasm"/>
    <property type="evidence" value="ECO:0007669"/>
    <property type="project" value="UniProtKB-SubCell"/>
</dbReference>
<dbReference type="EC" id="2.7.7.77" evidence="8"/>
<dbReference type="PANTHER" id="PTHR19136:SF81">
    <property type="entry name" value="MOLYBDENUM COFACTOR GUANYLYLTRANSFERASE"/>
    <property type="match status" value="1"/>
</dbReference>
<sequence>MLTGLILAGGPNTRMNGDPKALLPFGGETLIERQIRVMRQICREVIVVTREPAPLLRLLDKEVRIITDFFGGKGPLAGMHAGFSLAKFDQIWVAACEMPFLSAKAAELLLESKKSGWNAVLPEVNGSPFPLHAVYDKACAGPIAALLEKGDYRLSELLKSLHWLGIPEAAFREKGIDLRFTVSIDTLEDYRQALQSE</sequence>
<dbReference type="GO" id="GO:0046872">
    <property type="term" value="F:metal ion binding"/>
    <property type="evidence" value="ECO:0007669"/>
    <property type="project" value="UniProtKB-KW"/>
</dbReference>
<keyword evidence="4 8" id="KW-0547">Nucleotide-binding</keyword>
<evidence type="ECO:0000256" key="7">
    <source>
        <dbReference type="ARBA" id="ARBA00023150"/>
    </source>
</evidence>
<dbReference type="Gene3D" id="3.90.550.10">
    <property type="entry name" value="Spore Coat Polysaccharide Biosynthesis Protein SpsA, Chain A"/>
    <property type="match status" value="1"/>
</dbReference>
<dbReference type="PATRIC" id="fig|162209.4.peg.5158"/>
<keyword evidence="1 8" id="KW-0963">Cytoplasm</keyword>
<feature type="domain" description="MobA-like NTP transferase" evidence="9">
    <location>
        <begin position="4"/>
        <end position="161"/>
    </location>
</feature>
<dbReference type="Pfam" id="PF12804">
    <property type="entry name" value="NTP_transf_3"/>
    <property type="match status" value="1"/>
</dbReference>
<reference evidence="10 11" key="2">
    <citation type="journal article" date="2016" name="Genome Announc.">
        <title>Complete Genome Sequences of Two Interactive Moderate Thermophiles, Paenibacillus napthalenovorans 32O-Y and Paenibacillus sp. 32O-W.</title>
        <authorList>
            <person name="Butler R.R.III."/>
            <person name="Wang J."/>
            <person name="Stark B.C."/>
            <person name="Pombert J.F."/>
        </authorList>
    </citation>
    <scope>NUCLEOTIDE SEQUENCE [LARGE SCALE GENOMIC DNA]</scope>
    <source>
        <strain evidence="10 11">32O-Y</strain>
    </source>
</reference>
<evidence type="ECO:0000256" key="3">
    <source>
        <dbReference type="ARBA" id="ARBA00022723"/>
    </source>
</evidence>
<comment type="domain">
    <text evidence="8">The N-terminal domain determines nucleotide recognition and specific binding, while the C-terminal domain determines the specific binding to the target protein.</text>
</comment>
<evidence type="ECO:0000256" key="2">
    <source>
        <dbReference type="ARBA" id="ARBA00022679"/>
    </source>
</evidence>
<name>A0A0U2INR5_9BACL</name>
<comment type="subcellular location">
    <subcellularLocation>
        <location evidence="8">Cytoplasm</location>
    </subcellularLocation>
</comment>
<feature type="binding site" evidence="8">
    <location>
        <position position="68"/>
    </location>
    <ligand>
        <name>GTP</name>
        <dbReference type="ChEBI" id="CHEBI:37565"/>
    </ligand>
</feature>
<keyword evidence="11" id="KW-1185">Reference proteome</keyword>
<dbReference type="Proteomes" id="UP000061660">
    <property type="component" value="Chromosome"/>
</dbReference>
<evidence type="ECO:0000259" key="9">
    <source>
        <dbReference type="Pfam" id="PF12804"/>
    </source>
</evidence>
<comment type="function">
    <text evidence="8">Transfers a GMP moiety from GTP to Mo-molybdopterin (Mo-MPT) cofactor (Moco or molybdenum cofactor) to form Mo-molybdopterin guanine dinucleotide (Mo-MGD) cofactor.</text>
</comment>
<dbReference type="InterPro" id="IPR025877">
    <property type="entry name" value="MobA-like_NTP_Trfase"/>
</dbReference>
<dbReference type="GO" id="GO:0006777">
    <property type="term" value="P:Mo-molybdopterin cofactor biosynthetic process"/>
    <property type="evidence" value="ECO:0007669"/>
    <property type="project" value="UniProtKB-KW"/>
</dbReference>
<evidence type="ECO:0000256" key="8">
    <source>
        <dbReference type="HAMAP-Rule" id="MF_00316"/>
    </source>
</evidence>
<dbReference type="STRING" id="162209.IJ22_48850"/>
<dbReference type="GO" id="GO:0061603">
    <property type="term" value="F:molybdenum cofactor guanylyltransferase activity"/>
    <property type="evidence" value="ECO:0007669"/>
    <property type="project" value="UniProtKB-EC"/>
</dbReference>
<evidence type="ECO:0000256" key="6">
    <source>
        <dbReference type="ARBA" id="ARBA00023134"/>
    </source>
</evidence>
<comment type="cofactor">
    <cofactor evidence="8">
        <name>Mg(2+)</name>
        <dbReference type="ChEBI" id="CHEBI:18420"/>
    </cofactor>
</comment>
<accession>A0A0U2INR5</accession>
<keyword evidence="6 8" id="KW-0342">GTP-binding</keyword>
<gene>
    <name evidence="8" type="primary">mobA</name>
    <name evidence="10" type="ORF">IJ22_48850</name>
</gene>
<dbReference type="AlphaFoldDB" id="A0A0U2INR5"/>
<evidence type="ECO:0000256" key="4">
    <source>
        <dbReference type="ARBA" id="ARBA00022741"/>
    </source>
</evidence>
<dbReference type="HAMAP" id="MF_00316">
    <property type="entry name" value="MobA"/>
    <property type="match status" value="1"/>
</dbReference>
<comment type="similarity">
    <text evidence="8">Belongs to the MobA family.</text>
</comment>